<proteinExistence type="predicted"/>
<dbReference type="EMBL" id="BMJE01000006">
    <property type="protein sequence ID" value="GGB82129.1"/>
    <property type="molecule type" value="Genomic_DNA"/>
</dbReference>
<feature type="signal peptide" evidence="1">
    <location>
        <begin position="1"/>
        <end position="18"/>
    </location>
</feature>
<organism evidence="2 3">
    <name type="scientific">Flavobacterium suaedae</name>
    <dbReference type="NCBI Taxonomy" id="1767027"/>
    <lineage>
        <taxon>Bacteria</taxon>
        <taxon>Pseudomonadati</taxon>
        <taxon>Bacteroidota</taxon>
        <taxon>Flavobacteriia</taxon>
        <taxon>Flavobacteriales</taxon>
        <taxon>Flavobacteriaceae</taxon>
        <taxon>Flavobacterium</taxon>
    </lineage>
</organism>
<dbReference type="SUPFAM" id="SSF53474">
    <property type="entry name" value="alpha/beta-Hydrolases"/>
    <property type="match status" value="1"/>
</dbReference>
<accession>A0ABQ1K2R4</accession>
<dbReference type="InterPro" id="IPR000801">
    <property type="entry name" value="Esterase-like"/>
</dbReference>
<gene>
    <name evidence="2" type="ORF">GCM10007424_22700</name>
</gene>
<dbReference type="Proteomes" id="UP000615760">
    <property type="component" value="Unassembled WGS sequence"/>
</dbReference>
<dbReference type="RefSeq" id="WP_229665941.1">
    <property type="nucleotide sequence ID" value="NZ_BMJE01000006.1"/>
</dbReference>
<evidence type="ECO:0000313" key="3">
    <source>
        <dbReference type="Proteomes" id="UP000615760"/>
    </source>
</evidence>
<feature type="chain" id="PRO_5045393868" description="Esterase" evidence="1">
    <location>
        <begin position="19"/>
        <end position="275"/>
    </location>
</feature>
<dbReference type="PANTHER" id="PTHR48098:SF1">
    <property type="entry name" value="DIACYLGLYCEROL ACYLTRANSFERASE_MYCOLYLTRANSFERASE AG85A"/>
    <property type="match status" value="1"/>
</dbReference>
<sequence length="275" mass="31812">MKTILVTITLLASLLLSAQEKWVIKSEYLSKNDTVLIFKPDSYTSSQKYPLVYLLHGYSENYEQWNKTCNLKKLANTYNMVFVCPDGFVSWYIDSPYKKESQMESFFFKVLVPKVHNNLSINSKNIFITGLSMGGYGAMRYGLLHPEYFNSFGSMSGALNLDYNLLKKVSSLFFNNNRITNDITFILGNYKKNDWGKYSISNIIKQSLQSTEFIMDCGREDIFYNTNTAIAKKAEQLKIPYVFISQPGNHNTEYWSKTLELHLLYFSKKIKKGID</sequence>
<evidence type="ECO:0008006" key="4">
    <source>
        <dbReference type="Google" id="ProtNLM"/>
    </source>
</evidence>
<protein>
    <recommendedName>
        <fullName evidence="4">Esterase</fullName>
    </recommendedName>
</protein>
<dbReference type="Gene3D" id="3.40.50.1820">
    <property type="entry name" value="alpha/beta hydrolase"/>
    <property type="match status" value="1"/>
</dbReference>
<dbReference type="InterPro" id="IPR029058">
    <property type="entry name" value="AB_hydrolase_fold"/>
</dbReference>
<comment type="caution">
    <text evidence="2">The sequence shown here is derived from an EMBL/GenBank/DDBJ whole genome shotgun (WGS) entry which is preliminary data.</text>
</comment>
<dbReference type="Pfam" id="PF00756">
    <property type="entry name" value="Esterase"/>
    <property type="match status" value="1"/>
</dbReference>
<evidence type="ECO:0000313" key="2">
    <source>
        <dbReference type="EMBL" id="GGB82129.1"/>
    </source>
</evidence>
<keyword evidence="1" id="KW-0732">Signal</keyword>
<name>A0ABQ1K2R4_9FLAO</name>
<evidence type="ECO:0000256" key="1">
    <source>
        <dbReference type="SAM" id="SignalP"/>
    </source>
</evidence>
<dbReference type="PANTHER" id="PTHR48098">
    <property type="entry name" value="ENTEROCHELIN ESTERASE-RELATED"/>
    <property type="match status" value="1"/>
</dbReference>
<keyword evidence="3" id="KW-1185">Reference proteome</keyword>
<dbReference type="InterPro" id="IPR050583">
    <property type="entry name" value="Mycobacterial_A85_antigen"/>
</dbReference>
<reference evidence="3" key="1">
    <citation type="journal article" date="2019" name="Int. J. Syst. Evol. Microbiol.">
        <title>The Global Catalogue of Microorganisms (GCM) 10K type strain sequencing project: providing services to taxonomists for standard genome sequencing and annotation.</title>
        <authorList>
            <consortium name="The Broad Institute Genomics Platform"/>
            <consortium name="The Broad Institute Genome Sequencing Center for Infectious Disease"/>
            <person name="Wu L."/>
            <person name="Ma J."/>
        </authorList>
    </citation>
    <scope>NUCLEOTIDE SEQUENCE [LARGE SCALE GENOMIC DNA]</scope>
    <source>
        <strain evidence="3">CGMCC 1.15461</strain>
    </source>
</reference>